<accession>A0ABP0ERT4</accession>
<evidence type="ECO:0000313" key="1">
    <source>
        <dbReference type="EMBL" id="CAK8162436.1"/>
    </source>
</evidence>
<keyword evidence="2" id="KW-1185">Reference proteome</keyword>
<name>A0ABP0ERT4_9RICK</name>
<dbReference type="Proteomes" id="UP001314181">
    <property type="component" value="Unassembled WGS sequence"/>
</dbReference>
<sequence length="51" mass="5966">MLLMSCTKWIDAAGSVLQDFLIDNTKYLLMEASHIIFWNLKCYFSEAITEF</sequence>
<dbReference type="EMBL" id="CAWVOK010000006">
    <property type="protein sequence ID" value="CAK8162436.1"/>
    <property type="molecule type" value="Genomic_DNA"/>
</dbReference>
<reference evidence="1 2" key="1">
    <citation type="submission" date="2024-01" db="EMBL/GenBank/DDBJ databases">
        <authorList>
            <person name="Kunselman E."/>
        </authorList>
    </citation>
    <scope>NUCLEOTIDE SEQUENCE [LARGE SCALE GENOMIC DNA]</scope>
    <source>
        <strain evidence="1">2 abalone samples</strain>
    </source>
</reference>
<gene>
    <name evidence="1" type="ORF">CAXC1_150030</name>
</gene>
<comment type="caution">
    <text evidence="1">The sequence shown here is derived from an EMBL/GenBank/DDBJ whole genome shotgun (WGS) entry which is preliminary data.</text>
</comment>
<proteinExistence type="predicted"/>
<protein>
    <submittedName>
        <fullName evidence="1">Uncharacterized protein</fullName>
    </submittedName>
</protein>
<evidence type="ECO:0000313" key="2">
    <source>
        <dbReference type="Proteomes" id="UP001314181"/>
    </source>
</evidence>
<organism evidence="1 2">
    <name type="scientific">Candidatus Xenohaliotis californiensis</name>
    <dbReference type="NCBI Taxonomy" id="84677"/>
    <lineage>
        <taxon>Bacteria</taxon>
        <taxon>Pseudomonadati</taxon>
        <taxon>Pseudomonadota</taxon>
        <taxon>Alphaproteobacteria</taxon>
        <taxon>Rickettsiales</taxon>
        <taxon>Anaplasmataceae</taxon>
        <taxon>Candidatus Xenohaliotis</taxon>
    </lineage>
</organism>